<dbReference type="Proteomes" id="UP001153328">
    <property type="component" value="Unassembled WGS sequence"/>
</dbReference>
<sequence length="359" mass="39134">MDMRFPRPDQFVDCSPLLGPRNRGQAAADTAAAAASQVERHGFAVFRIGALRLDEHPSRDIARLLVHELRNALVAAGAPERLEVEIDRAQQTPVAADFAVRSLLPHHDGQHASYLTPSTLDVPGWTPAQRTFSDSGFTTTHVHKLYQGIFVSAPGTGLSATTYYDWLRILADVRASRGGERAGSTPEWLAANLRRCLAARETHGTAYPTLAGMLGVTEEALVTTPLLHCEDLLPQAAVRRFPLLSGLAAGCACGRCAGPVERVFCHAVMLAAGLSWPDFRNRYEIIAPSERFDLLVGNNLTMLHGGFAGGRDRVIEPLCLTLDRPEGAAYEQWLSRAWQRRDRLGSDRPASEQLVAESA</sequence>
<keyword evidence="2" id="KW-1185">Reference proteome</keyword>
<evidence type="ECO:0000313" key="1">
    <source>
        <dbReference type="EMBL" id="CAG7613385.1"/>
    </source>
</evidence>
<name>A0A9W4GYH1_9ACTN</name>
<evidence type="ECO:0000313" key="2">
    <source>
        <dbReference type="Proteomes" id="UP001153328"/>
    </source>
</evidence>
<gene>
    <name evidence="1" type="ORF">SBRY_100157</name>
</gene>
<accession>A0A9W4GYH1</accession>
<proteinExistence type="predicted"/>
<organism evidence="1 2">
    <name type="scientific">Actinacidiphila bryophytorum</name>
    <dbReference type="NCBI Taxonomy" id="1436133"/>
    <lineage>
        <taxon>Bacteria</taxon>
        <taxon>Bacillati</taxon>
        <taxon>Actinomycetota</taxon>
        <taxon>Actinomycetes</taxon>
        <taxon>Kitasatosporales</taxon>
        <taxon>Streptomycetaceae</taxon>
        <taxon>Actinacidiphila</taxon>
    </lineage>
</organism>
<dbReference type="EMBL" id="CAJVAX010000002">
    <property type="protein sequence ID" value="CAG7613385.1"/>
    <property type="molecule type" value="Genomic_DNA"/>
</dbReference>
<comment type="caution">
    <text evidence="1">The sequence shown here is derived from an EMBL/GenBank/DDBJ whole genome shotgun (WGS) entry which is preliminary data.</text>
</comment>
<reference evidence="1" key="1">
    <citation type="submission" date="2021-06" db="EMBL/GenBank/DDBJ databases">
        <authorList>
            <person name="Arsene-Ploetze F."/>
        </authorList>
    </citation>
    <scope>NUCLEOTIDE SEQUENCE</scope>
    <source>
        <strain evidence="1">SBRY1</strain>
    </source>
</reference>
<dbReference type="AlphaFoldDB" id="A0A9W4GYH1"/>
<protein>
    <submittedName>
        <fullName evidence="1">Uncharacterized protein</fullName>
    </submittedName>
</protein>